<dbReference type="EMBL" id="JALLPJ020000771">
    <property type="protein sequence ID" value="KAL3783326.1"/>
    <property type="molecule type" value="Genomic_DNA"/>
</dbReference>
<protein>
    <recommendedName>
        <fullName evidence="2">C2 domain-containing protein</fullName>
    </recommendedName>
</protein>
<dbReference type="CDD" id="cd04047">
    <property type="entry name" value="C2B_Copine"/>
    <property type="match status" value="1"/>
</dbReference>
<evidence type="ECO:0000259" key="2">
    <source>
        <dbReference type="PROSITE" id="PS50004"/>
    </source>
</evidence>
<gene>
    <name evidence="3" type="ORF">ACHAWO_007265</name>
</gene>
<sequence>MLVQIHLRAAKLGNISPSAWRRKKSNPYAKIVLLSPANDGSNNILGYTEVIHNTLSPVWSTIFSLEHDTNTAWTPLRISIHDSRSTVESSPHGNGRMKNSNESSVLPRAVVPATPMGDDGKMGEIDLEVGDVLSMEGGCEREFKLNEGGSLFVHITPSNQNPTARSPIVSGLLTSQIRGLDFKNIESGILGLGAIDPYFELSKRYHDPSTGNSRWQLVYRSEYIHNIVNPYWDAFQLDLEKLCHGDLRRELKITVYDYEKKSAHRWFGEADVTVEELMESVTKGGNASRENALRVIDRDGDVVGLLVVLKADIARVVEDECLNVTTGEDGEQEGIEYQWTG</sequence>
<proteinExistence type="predicted"/>
<dbReference type="PANTHER" id="PTHR10857:SF106">
    <property type="entry name" value="C2 DOMAIN-CONTAINING PROTEIN"/>
    <property type="match status" value="1"/>
</dbReference>
<dbReference type="SMART" id="SM00239">
    <property type="entry name" value="C2"/>
    <property type="match status" value="2"/>
</dbReference>
<dbReference type="PROSITE" id="PS50004">
    <property type="entry name" value="C2"/>
    <property type="match status" value="2"/>
</dbReference>
<dbReference type="InterPro" id="IPR035892">
    <property type="entry name" value="C2_domain_sf"/>
</dbReference>
<dbReference type="Gene3D" id="2.60.40.150">
    <property type="entry name" value="C2 domain"/>
    <property type="match status" value="2"/>
</dbReference>
<organism evidence="3 4">
    <name type="scientific">Cyclotella atomus</name>
    <dbReference type="NCBI Taxonomy" id="382360"/>
    <lineage>
        <taxon>Eukaryota</taxon>
        <taxon>Sar</taxon>
        <taxon>Stramenopiles</taxon>
        <taxon>Ochrophyta</taxon>
        <taxon>Bacillariophyta</taxon>
        <taxon>Coscinodiscophyceae</taxon>
        <taxon>Thalassiosirophycidae</taxon>
        <taxon>Stephanodiscales</taxon>
        <taxon>Stephanodiscaceae</taxon>
        <taxon>Cyclotella</taxon>
    </lineage>
</organism>
<feature type="domain" description="C2" evidence="2">
    <location>
        <begin position="1"/>
        <end position="115"/>
    </location>
</feature>
<evidence type="ECO:0000313" key="4">
    <source>
        <dbReference type="Proteomes" id="UP001530400"/>
    </source>
</evidence>
<feature type="compositionally biased region" description="Polar residues" evidence="1">
    <location>
        <begin position="86"/>
        <end position="104"/>
    </location>
</feature>
<name>A0ABD3P612_9STRA</name>
<keyword evidence="4" id="KW-1185">Reference proteome</keyword>
<comment type="caution">
    <text evidence="3">The sequence shown here is derived from an EMBL/GenBank/DDBJ whole genome shotgun (WGS) entry which is preliminary data.</text>
</comment>
<dbReference type="InterPro" id="IPR000008">
    <property type="entry name" value="C2_dom"/>
</dbReference>
<reference evidence="3 4" key="1">
    <citation type="submission" date="2024-10" db="EMBL/GenBank/DDBJ databases">
        <title>Updated reference genomes for cyclostephanoid diatoms.</title>
        <authorList>
            <person name="Roberts W.R."/>
            <person name="Alverson A.J."/>
        </authorList>
    </citation>
    <scope>NUCLEOTIDE SEQUENCE [LARGE SCALE GENOMIC DNA]</scope>
    <source>
        <strain evidence="3 4">AJA010-31</strain>
    </source>
</reference>
<feature type="region of interest" description="Disordered" evidence="1">
    <location>
        <begin position="82"/>
        <end position="105"/>
    </location>
</feature>
<dbReference type="InterPro" id="IPR037768">
    <property type="entry name" value="C2B_Copine"/>
</dbReference>
<feature type="domain" description="C2" evidence="2">
    <location>
        <begin position="156"/>
        <end position="289"/>
    </location>
</feature>
<dbReference type="AlphaFoldDB" id="A0ABD3P612"/>
<evidence type="ECO:0000313" key="3">
    <source>
        <dbReference type="EMBL" id="KAL3783326.1"/>
    </source>
</evidence>
<dbReference type="Proteomes" id="UP001530400">
    <property type="component" value="Unassembled WGS sequence"/>
</dbReference>
<dbReference type="PANTHER" id="PTHR10857">
    <property type="entry name" value="COPINE"/>
    <property type="match status" value="1"/>
</dbReference>
<dbReference type="InterPro" id="IPR045052">
    <property type="entry name" value="Copine"/>
</dbReference>
<accession>A0ABD3P612</accession>
<dbReference type="SUPFAM" id="SSF49562">
    <property type="entry name" value="C2 domain (Calcium/lipid-binding domain, CaLB)"/>
    <property type="match status" value="2"/>
</dbReference>
<evidence type="ECO:0000256" key="1">
    <source>
        <dbReference type="SAM" id="MobiDB-lite"/>
    </source>
</evidence>
<dbReference type="Pfam" id="PF00168">
    <property type="entry name" value="C2"/>
    <property type="match status" value="2"/>
</dbReference>